<dbReference type="EMBL" id="CP087994">
    <property type="protein sequence ID" value="UYO61615.1"/>
    <property type="molecule type" value="Genomic_DNA"/>
</dbReference>
<name>A0ABY6HAV7_9FIRM</name>
<dbReference type="Proteomes" id="UP001163550">
    <property type="component" value="Chromosome"/>
</dbReference>
<organism evidence="1 3">
    <name type="scientific">Acetobacterium wieringae</name>
    <dbReference type="NCBI Taxonomy" id="52694"/>
    <lineage>
        <taxon>Bacteria</taxon>
        <taxon>Bacillati</taxon>
        <taxon>Bacillota</taxon>
        <taxon>Clostridia</taxon>
        <taxon>Eubacteriales</taxon>
        <taxon>Eubacteriaceae</taxon>
        <taxon>Acetobacterium</taxon>
    </lineage>
</organism>
<dbReference type="EMBL" id="CP087994">
    <property type="protein sequence ID" value="UYO61644.1"/>
    <property type="molecule type" value="Genomic_DNA"/>
</dbReference>
<dbReference type="RefSeq" id="WP_263992497.1">
    <property type="nucleotide sequence ID" value="NZ_CP087994.1"/>
</dbReference>
<sequence>MKKSDAIRNVKVLAVNNENKDGFDIFLDFSGQPEFVMHHRYNGLIYPLLSDGIPLDDLRRWKPKPAQRQVNGKLVKMVSYSLKVIDEYINECMPYETKKSASNPIDRVSKSKGSCVRHKHKERLTTVSLIEEDISYA</sequence>
<evidence type="ECO:0000313" key="1">
    <source>
        <dbReference type="EMBL" id="UYO61615.1"/>
    </source>
</evidence>
<evidence type="ECO:0000313" key="3">
    <source>
        <dbReference type="Proteomes" id="UP001163550"/>
    </source>
</evidence>
<reference evidence="1" key="1">
    <citation type="submission" date="2021-11" db="EMBL/GenBank/DDBJ databases">
        <title>Isoprene-degrading acetogen.</title>
        <authorList>
            <person name="Yang Y."/>
            <person name="Jin H."/>
            <person name="Yan J."/>
        </authorList>
    </citation>
    <scope>NUCLEOTIDE SEQUENCE</scope>
    <source>
        <strain evidence="1">Berkeley</strain>
    </source>
</reference>
<evidence type="ECO:0000313" key="2">
    <source>
        <dbReference type="EMBL" id="UYO61644.1"/>
    </source>
</evidence>
<keyword evidence="3" id="KW-1185">Reference proteome</keyword>
<protein>
    <recommendedName>
        <fullName evidence="4">Transposase</fullName>
    </recommendedName>
</protein>
<evidence type="ECO:0008006" key="4">
    <source>
        <dbReference type="Google" id="ProtNLM"/>
    </source>
</evidence>
<gene>
    <name evidence="1" type="ORF">LNN31_12570</name>
    <name evidence="2" type="ORF">LNN31_12725</name>
</gene>
<accession>A0ABY6HAV7</accession>
<proteinExistence type="predicted"/>